<dbReference type="EMBL" id="JBHGCJ010000007">
    <property type="protein sequence ID" value="MFG6109680.1"/>
    <property type="molecule type" value="Genomic_DNA"/>
</dbReference>
<sequence length="568" mass="62596">MRVFQRLTSIRPNAVQLTWIAALFFATLGNIALWQTLWTQVALDGLRSVLFLISLPIFLFCAFNILLTPLLALPYLRKPLLALLLIISAACTYFMLHYGVLIDRSMVQNALETNQAELVSYFSVPLLLTLVLLGVLPAAAIGSLPVRRGEGVLQTVGWWAVNVVGSLVILTLVSLAFYKDYASLLRNNRQLKDQVLPVTFVRNANGYLKRRYMAVSRPLQTVAGDATRPAPVGGRRPRLVVAVVGETARAQNFQLNGYPRATNPVLSRRGDVIAFQNVASCGTATAISLPCMFSRMARRQYDEVQAATEENLLDILQRTGVDILWRNNNNGGCKGVCQRVPSDDMPALKVARLCVNKDGTCHDEVLLHQLGARIDAMEGDALIVLHQIGSHGPTYFERYPAQADVFRPTCNSNQIQTCTNEALTNTYDNTLVYTDQVLGRTIALLEGYADRRDVAMIYVSDHGESLGERGMYLHGTPYVIAPPEQTRVPMVMWFSPAFARNARLDLACLRANAEDGSYSHDNLYHSVLGLFDVASGVYQQGLDLFAGCRAPAPDPHGERATSGPVRQG</sequence>
<keyword evidence="4 11" id="KW-0808">Transferase</keyword>
<dbReference type="PANTHER" id="PTHR30443">
    <property type="entry name" value="INNER MEMBRANE PROTEIN"/>
    <property type="match status" value="1"/>
</dbReference>
<feature type="transmembrane region" description="Helical" evidence="8">
    <location>
        <begin position="49"/>
        <end position="73"/>
    </location>
</feature>
<dbReference type="RefSeq" id="WP_394163459.1">
    <property type="nucleotide sequence ID" value="NZ_JBHGCJ010000007.1"/>
</dbReference>
<dbReference type="Gene3D" id="3.40.720.10">
    <property type="entry name" value="Alkaline Phosphatase, subunit A"/>
    <property type="match status" value="1"/>
</dbReference>
<comment type="subcellular location">
    <subcellularLocation>
        <location evidence="1">Cell inner membrane</location>
        <topology evidence="1">Multi-pass membrane protein</topology>
    </subcellularLocation>
</comment>
<organism evidence="11 12">
    <name type="scientific">Stenotrophomonas nematodicola</name>
    <dbReference type="NCBI Taxonomy" id="2656746"/>
    <lineage>
        <taxon>Bacteria</taxon>
        <taxon>Pseudomonadati</taxon>
        <taxon>Pseudomonadota</taxon>
        <taxon>Gammaproteobacteria</taxon>
        <taxon>Lysobacterales</taxon>
        <taxon>Lysobacteraceae</taxon>
        <taxon>Stenotrophomonas</taxon>
    </lineage>
</organism>
<feature type="transmembrane region" description="Helical" evidence="8">
    <location>
        <begin position="156"/>
        <end position="178"/>
    </location>
</feature>
<evidence type="ECO:0000313" key="11">
    <source>
        <dbReference type="EMBL" id="MFG6109680.1"/>
    </source>
</evidence>
<keyword evidence="12" id="KW-1185">Reference proteome</keyword>
<reference evidence="11 12" key="1">
    <citation type="submission" date="2024-09" db="EMBL/GenBank/DDBJ databases">
        <authorList>
            <consortium name="All-Russian atlas of soil microorganisms"/>
            <consortium name="as a basis for the search for new antimicrobial producers and enzymes with unique properties"/>
            <person name="Sokolova E.A."/>
            <person name="Voronina E.N."/>
        </authorList>
    </citation>
    <scope>NUCLEOTIDE SEQUENCE [LARGE SCALE GENOMIC DNA]</scope>
    <source>
        <strain evidence="11 12">AF-22b-331.1</strain>
    </source>
</reference>
<evidence type="ECO:0000256" key="5">
    <source>
        <dbReference type="ARBA" id="ARBA00022692"/>
    </source>
</evidence>
<evidence type="ECO:0000259" key="10">
    <source>
        <dbReference type="Pfam" id="PF08019"/>
    </source>
</evidence>
<dbReference type="Pfam" id="PF08019">
    <property type="entry name" value="EptA_B_N"/>
    <property type="match status" value="1"/>
</dbReference>
<dbReference type="CDD" id="cd16017">
    <property type="entry name" value="LptA"/>
    <property type="match status" value="1"/>
</dbReference>
<feature type="domain" description="Sulfatase N-terminal" evidence="9">
    <location>
        <begin position="239"/>
        <end position="533"/>
    </location>
</feature>
<dbReference type="EC" id="2.7.-.-" evidence="11"/>
<dbReference type="InterPro" id="IPR058130">
    <property type="entry name" value="PEA_transf_C"/>
</dbReference>
<evidence type="ECO:0000256" key="1">
    <source>
        <dbReference type="ARBA" id="ARBA00004429"/>
    </source>
</evidence>
<dbReference type="InterPro" id="IPR040423">
    <property type="entry name" value="PEA_transferase"/>
</dbReference>
<dbReference type="InterPro" id="IPR017850">
    <property type="entry name" value="Alkaline_phosphatase_core_sf"/>
</dbReference>
<keyword evidence="3" id="KW-0997">Cell inner membrane</keyword>
<evidence type="ECO:0000256" key="3">
    <source>
        <dbReference type="ARBA" id="ARBA00022519"/>
    </source>
</evidence>
<evidence type="ECO:0000313" key="12">
    <source>
        <dbReference type="Proteomes" id="UP001605261"/>
    </source>
</evidence>
<protein>
    <submittedName>
        <fullName evidence="11">Phosphoethanolamine transferase</fullName>
        <ecNumber evidence="11">2.7.-.-</ecNumber>
    </submittedName>
</protein>
<dbReference type="InterPro" id="IPR012549">
    <property type="entry name" value="EptA-like_N"/>
</dbReference>
<evidence type="ECO:0000256" key="7">
    <source>
        <dbReference type="ARBA" id="ARBA00023136"/>
    </source>
</evidence>
<dbReference type="Proteomes" id="UP001605261">
    <property type="component" value="Unassembled WGS sequence"/>
</dbReference>
<feature type="transmembrane region" description="Helical" evidence="8">
    <location>
        <begin position="121"/>
        <end position="144"/>
    </location>
</feature>
<keyword evidence="7 8" id="KW-0472">Membrane</keyword>
<gene>
    <name evidence="11" type="ORF">ACEU0G_003698</name>
</gene>
<proteinExistence type="predicted"/>
<feature type="transmembrane region" description="Helical" evidence="8">
    <location>
        <begin position="12"/>
        <end position="37"/>
    </location>
</feature>
<name>A0ABW7CXJ9_9GAMM</name>
<dbReference type="PANTHER" id="PTHR30443:SF0">
    <property type="entry name" value="PHOSPHOETHANOLAMINE TRANSFERASE EPTA"/>
    <property type="match status" value="1"/>
</dbReference>
<dbReference type="InterPro" id="IPR000917">
    <property type="entry name" value="Sulfatase_N"/>
</dbReference>
<keyword evidence="6 8" id="KW-1133">Transmembrane helix</keyword>
<feature type="domain" description="Phosphoethanolamine transferase N-terminal" evidence="10">
    <location>
        <begin position="59"/>
        <end position="212"/>
    </location>
</feature>
<dbReference type="Pfam" id="PF00884">
    <property type="entry name" value="Sulfatase"/>
    <property type="match status" value="1"/>
</dbReference>
<evidence type="ECO:0000256" key="6">
    <source>
        <dbReference type="ARBA" id="ARBA00022989"/>
    </source>
</evidence>
<accession>A0ABW7CXJ9</accession>
<evidence type="ECO:0000256" key="4">
    <source>
        <dbReference type="ARBA" id="ARBA00022679"/>
    </source>
</evidence>
<feature type="transmembrane region" description="Helical" evidence="8">
    <location>
        <begin position="80"/>
        <end position="101"/>
    </location>
</feature>
<keyword evidence="5 8" id="KW-0812">Transmembrane</keyword>
<dbReference type="NCBIfam" id="NF028537">
    <property type="entry name" value="P_eth_NH2_trans"/>
    <property type="match status" value="1"/>
</dbReference>
<dbReference type="SUPFAM" id="SSF53649">
    <property type="entry name" value="Alkaline phosphatase-like"/>
    <property type="match status" value="1"/>
</dbReference>
<evidence type="ECO:0000259" key="9">
    <source>
        <dbReference type="Pfam" id="PF00884"/>
    </source>
</evidence>
<dbReference type="GO" id="GO:0016740">
    <property type="term" value="F:transferase activity"/>
    <property type="evidence" value="ECO:0007669"/>
    <property type="project" value="UniProtKB-KW"/>
</dbReference>
<evidence type="ECO:0000256" key="2">
    <source>
        <dbReference type="ARBA" id="ARBA00022475"/>
    </source>
</evidence>
<comment type="caution">
    <text evidence="11">The sequence shown here is derived from an EMBL/GenBank/DDBJ whole genome shotgun (WGS) entry which is preliminary data.</text>
</comment>
<keyword evidence="2" id="KW-1003">Cell membrane</keyword>
<evidence type="ECO:0000256" key="8">
    <source>
        <dbReference type="SAM" id="Phobius"/>
    </source>
</evidence>